<protein>
    <recommendedName>
        <fullName evidence="5">UDP-Glycosyltransferase/glycogen phosphorylase</fullName>
    </recommendedName>
</protein>
<proteinExistence type="inferred from homology"/>
<evidence type="ECO:0008006" key="5">
    <source>
        <dbReference type="Google" id="ProtNLM"/>
    </source>
</evidence>
<organism evidence="3 4">
    <name type="scientific">Paramarasmius palmivorus</name>
    <dbReference type="NCBI Taxonomy" id="297713"/>
    <lineage>
        <taxon>Eukaryota</taxon>
        <taxon>Fungi</taxon>
        <taxon>Dikarya</taxon>
        <taxon>Basidiomycota</taxon>
        <taxon>Agaricomycotina</taxon>
        <taxon>Agaricomycetes</taxon>
        <taxon>Agaricomycetidae</taxon>
        <taxon>Agaricales</taxon>
        <taxon>Marasmiineae</taxon>
        <taxon>Marasmiaceae</taxon>
        <taxon>Paramarasmius</taxon>
    </lineage>
</organism>
<evidence type="ECO:0000313" key="4">
    <source>
        <dbReference type="Proteomes" id="UP001383192"/>
    </source>
</evidence>
<keyword evidence="2" id="KW-0808">Transferase</keyword>
<dbReference type="CDD" id="cd03784">
    <property type="entry name" value="GT1_Gtf-like"/>
    <property type="match status" value="1"/>
</dbReference>
<dbReference type="GO" id="GO:0080043">
    <property type="term" value="F:quercetin 3-O-glucosyltransferase activity"/>
    <property type="evidence" value="ECO:0007669"/>
    <property type="project" value="TreeGrafter"/>
</dbReference>
<dbReference type="GO" id="GO:0080044">
    <property type="term" value="F:quercetin 7-O-glucosyltransferase activity"/>
    <property type="evidence" value="ECO:0007669"/>
    <property type="project" value="TreeGrafter"/>
</dbReference>
<dbReference type="InterPro" id="IPR002213">
    <property type="entry name" value="UDP_glucos_trans"/>
</dbReference>
<gene>
    <name evidence="3" type="ORF">VNI00_012384</name>
</gene>
<dbReference type="SUPFAM" id="SSF53756">
    <property type="entry name" value="UDP-Glycosyltransferase/glycogen phosphorylase"/>
    <property type="match status" value="1"/>
</dbReference>
<comment type="caution">
    <text evidence="3">The sequence shown here is derived from an EMBL/GenBank/DDBJ whole genome shotgun (WGS) entry which is preliminary data.</text>
</comment>
<dbReference type="PANTHER" id="PTHR11926:SF1392">
    <property type="entry name" value="GLYCOSYLTRANSFERASE"/>
    <property type="match status" value="1"/>
</dbReference>
<dbReference type="Gene3D" id="3.40.50.2000">
    <property type="entry name" value="Glycogen Phosphorylase B"/>
    <property type="match status" value="2"/>
</dbReference>
<evidence type="ECO:0000256" key="1">
    <source>
        <dbReference type="ARBA" id="ARBA00009995"/>
    </source>
</evidence>
<dbReference type="Proteomes" id="UP001383192">
    <property type="component" value="Unassembled WGS sequence"/>
</dbReference>
<reference evidence="3 4" key="1">
    <citation type="submission" date="2024-01" db="EMBL/GenBank/DDBJ databases">
        <title>A draft genome for a cacao thread blight-causing isolate of Paramarasmius palmivorus.</title>
        <authorList>
            <person name="Baruah I.K."/>
            <person name="Bukari Y."/>
            <person name="Amoako-Attah I."/>
            <person name="Meinhardt L.W."/>
            <person name="Bailey B.A."/>
            <person name="Cohen S.P."/>
        </authorList>
    </citation>
    <scope>NUCLEOTIDE SEQUENCE [LARGE SCALE GENOMIC DNA]</scope>
    <source>
        <strain evidence="3 4">GH-12</strain>
    </source>
</reference>
<dbReference type="EMBL" id="JAYKXP010000057">
    <property type="protein sequence ID" value="KAK7034537.1"/>
    <property type="molecule type" value="Genomic_DNA"/>
</dbReference>
<evidence type="ECO:0000256" key="2">
    <source>
        <dbReference type="ARBA" id="ARBA00022679"/>
    </source>
</evidence>
<dbReference type="Pfam" id="PF00201">
    <property type="entry name" value="UDPGT"/>
    <property type="match status" value="1"/>
</dbReference>
<dbReference type="PANTHER" id="PTHR11926">
    <property type="entry name" value="GLUCOSYL/GLUCURONOSYL TRANSFERASES"/>
    <property type="match status" value="1"/>
</dbReference>
<evidence type="ECO:0000313" key="3">
    <source>
        <dbReference type="EMBL" id="KAK7034537.1"/>
    </source>
</evidence>
<accession>A0AAW0CA03</accession>
<name>A0AAW0CA03_9AGAR</name>
<comment type="similarity">
    <text evidence="1">Belongs to the UDP-glycosyltransferase family.</text>
</comment>
<dbReference type="AlphaFoldDB" id="A0AAW0CA03"/>
<sequence>MDSPNSVKHIAIHVFGVWGHTKPATGFAVHLIEACKDVTITLLTFGSMFDKVLNELKKLGTPQQALVSRLNVIDISGTDFNFSGSQSDFEPVFKTLWSSGSVTCLSSGKTISGLPKPCLTILGVSCIQALKAARRIAGKEYPILLWMPSTARMMLRWQGPVELGGMGNLSEKAKARASMTGATLIDAAVENYYSTEEKVVQVPGMPAMYAYEFLATQTTKAPREFLVKIIMENQGVFADVQGVVCNTASVLERDTIVSLSNWCKELGIGFYPIIPMLCQPGPSNRAVGHQAADEVFYFLDTMRSRFGDKSVIYISFGSLFWPSQPEKFWNAIDELISSGTPFVLAYSGMLADVSEQRKQMIRDSQFGFVLQWAPQQEILSHPATGWFLNHGGWNSIQETVLAGVPLILWPFDGDQPSNAAAMSLLQQVAIELVEVRTSESGMKTPYRFVAPDYKKLLERQGYTSAPTFTLEASRQEFRRVLRLVKTEEGQILRENMEKLSNEMRSLWSPEGESRIMLNEIIQTYLQL</sequence>
<keyword evidence="4" id="KW-1185">Reference proteome</keyword>